<evidence type="ECO:0000259" key="2">
    <source>
        <dbReference type="Pfam" id="PF11740"/>
    </source>
</evidence>
<dbReference type="RefSeq" id="WP_034841419.1">
    <property type="nucleotide sequence ID" value="NZ_JOKH01000007.1"/>
</dbReference>
<sequence length="361" mass="42191">MDNKTPTENQKDIQRRELIFRVLDDLKTKGERINADKLARIAKMGKQTVLPHYNEWRFLDDAEREVDEELPVDLVRVLKRSLIQWKHDATTSLRDFEDQANQEIDELQQVVQQLTEERVSLKQQWELLESENQSLKELNEKLNQQQSEDAKCLVQLKEQLNAEIEKNKKLEETLTSSKEEHTQALASLEIKLDHQYQGQINHWIKTVDSERRLRTDIESKLQKQKESELAAQKAHNEIQYRLEAKSKAHLDACEERNHYKTAAQALEPQVQIINELALLLNQPTEALCNTVRQLLNTEQKARHDQDIVKESKKVQAALENKNRELNEELNSAKALEREVGRLKGYNDALKLTIEQSKETRS</sequence>
<protein>
    <recommendedName>
        <fullName evidence="2">KfrA N-terminal DNA-binding domain-containing protein</fullName>
    </recommendedName>
</protein>
<dbReference type="OrthoDB" id="6191781at2"/>
<name>A0A081N9G5_9GAMM</name>
<reference evidence="3 4" key="1">
    <citation type="submission" date="2014-06" db="EMBL/GenBank/DDBJ databases">
        <title>Whole Genome Sequences of Three Symbiotic Endozoicomonas Bacteria.</title>
        <authorList>
            <person name="Neave M.J."/>
            <person name="Apprill A."/>
            <person name="Voolstra C.R."/>
        </authorList>
    </citation>
    <scope>NUCLEOTIDE SEQUENCE [LARGE SCALE GENOMIC DNA]</scope>
    <source>
        <strain evidence="3 4">DSM 25634</strain>
    </source>
</reference>
<dbReference type="AlphaFoldDB" id="A0A081N9G5"/>
<comment type="caution">
    <text evidence="3">The sequence shown here is derived from an EMBL/GenBank/DDBJ whole genome shotgun (WGS) entry which is preliminary data.</text>
</comment>
<proteinExistence type="predicted"/>
<evidence type="ECO:0000313" key="3">
    <source>
        <dbReference type="EMBL" id="KEQ15088.1"/>
    </source>
</evidence>
<dbReference type="InterPro" id="IPR021104">
    <property type="entry name" value="KfrA_DNA-bd_N"/>
</dbReference>
<dbReference type="EMBL" id="JOKH01000007">
    <property type="protein sequence ID" value="KEQ15088.1"/>
    <property type="molecule type" value="Genomic_DNA"/>
</dbReference>
<organism evidence="3 4">
    <name type="scientific">Endozoicomonas numazuensis</name>
    <dbReference type="NCBI Taxonomy" id="1137799"/>
    <lineage>
        <taxon>Bacteria</taxon>
        <taxon>Pseudomonadati</taxon>
        <taxon>Pseudomonadota</taxon>
        <taxon>Gammaproteobacteria</taxon>
        <taxon>Oceanospirillales</taxon>
        <taxon>Endozoicomonadaceae</taxon>
        <taxon>Endozoicomonas</taxon>
    </lineage>
</organism>
<dbReference type="Pfam" id="PF11740">
    <property type="entry name" value="KfrA_N"/>
    <property type="match status" value="1"/>
</dbReference>
<keyword evidence="4" id="KW-1185">Reference proteome</keyword>
<dbReference type="Proteomes" id="UP000028073">
    <property type="component" value="Unassembled WGS sequence"/>
</dbReference>
<feature type="domain" description="KfrA N-terminal DNA-binding" evidence="2">
    <location>
        <begin position="16"/>
        <end position="124"/>
    </location>
</feature>
<feature type="coiled-coil region" evidence="1">
    <location>
        <begin position="308"/>
        <end position="338"/>
    </location>
</feature>
<keyword evidence="1" id="KW-0175">Coiled coil</keyword>
<dbReference type="STRING" id="1137799.GZ78_24815"/>
<gene>
    <name evidence="3" type="ORF">GZ78_24815</name>
</gene>
<evidence type="ECO:0000256" key="1">
    <source>
        <dbReference type="SAM" id="Coils"/>
    </source>
</evidence>
<feature type="coiled-coil region" evidence="1">
    <location>
        <begin position="93"/>
        <end position="180"/>
    </location>
</feature>
<accession>A0A081N9G5</accession>
<evidence type="ECO:0000313" key="4">
    <source>
        <dbReference type="Proteomes" id="UP000028073"/>
    </source>
</evidence>